<dbReference type="GO" id="GO:0003677">
    <property type="term" value="F:DNA binding"/>
    <property type="evidence" value="ECO:0007669"/>
    <property type="project" value="InterPro"/>
</dbReference>
<dbReference type="GO" id="GO:0006310">
    <property type="term" value="P:DNA recombination"/>
    <property type="evidence" value="ECO:0007669"/>
    <property type="project" value="InterPro"/>
</dbReference>
<dbReference type="EMBL" id="AUZZ01010658">
    <property type="protein sequence ID" value="EQD29032.1"/>
    <property type="molecule type" value="Genomic_DNA"/>
</dbReference>
<name>T0YB57_9ZZZZ</name>
<sequence>VADFIQGRSSESVGSMHYLSKVKQADYWYDKIVRKVEAIFVSSYGS</sequence>
<dbReference type="AlphaFoldDB" id="T0YB57"/>
<accession>T0YB57</accession>
<dbReference type="InterPro" id="IPR031857">
    <property type="entry name" value="Integrase_SSV1_C"/>
</dbReference>
<dbReference type="Gene3D" id="1.10.443.10">
    <property type="entry name" value="Intergrase catalytic core"/>
    <property type="match status" value="1"/>
</dbReference>
<evidence type="ECO:0000313" key="2">
    <source>
        <dbReference type="EMBL" id="EQD29032.1"/>
    </source>
</evidence>
<dbReference type="InterPro" id="IPR013762">
    <property type="entry name" value="Integrase-like_cat_sf"/>
</dbReference>
<proteinExistence type="predicted"/>
<organism evidence="2">
    <name type="scientific">mine drainage metagenome</name>
    <dbReference type="NCBI Taxonomy" id="410659"/>
    <lineage>
        <taxon>unclassified sequences</taxon>
        <taxon>metagenomes</taxon>
        <taxon>ecological metagenomes</taxon>
    </lineage>
</organism>
<evidence type="ECO:0000259" key="1">
    <source>
        <dbReference type="Pfam" id="PF16795"/>
    </source>
</evidence>
<feature type="non-terminal residue" evidence="2">
    <location>
        <position position="1"/>
    </location>
</feature>
<reference evidence="2" key="2">
    <citation type="journal article" date="2014" name="ISME J.">
        <title>Microbial stratification in low pH oxic and suboxic macroscopic growths along an acid mine drainage.</title>
        <authorList>
            <person name="Mendez-Garcia C."/>
            <person name="Mesa V."/>
            <person name="Sprenger R.R."/>
            <person name="Richter M."/>
            <person name="Diez M.S."/>
            <person name="Solano J."/>
            <person name="Bargiela R."/>
            <person name="Golyshina O.V."/>
            <person name="Manteca A."/>
            <person name="Ramos J.L."/>
            <person name="Gallego J.R."/>
            <person name="Llorente I."/>
            <person name="Martins Dos Santos V.A."/>
            <person name="Jensen O.N."/>
            <person name="Pelaez A.I."/>
            <person name="Sanchez J."/>
            <person name="Ferrer M."/>
        </authorList>
    </citation>
    <scope>NUCLEOTIDE SEQUENCE</scope>
</reference>
<feature type="domain" description="Integrase SSV1 C-terminal" evidence="1">
    <location>
        <begin position="1"/>
        <end position="34"/>
    </location>
</feature>
<reference evidence="2" key="1">
    <citation type="submission" date="2013-08" db="EMBL/GenBank/DDBJ databases">
        <authorList>
            <person name="Mendez C."/>
            <person name="Richter M."/>
            <person name="Ferrer M."/>
            <person name="Sanchez J."/>
        </authorList>
    </citation>
    <scope>NUCLEOTIDE SEQUENCE</scope>
</reference>
<dbReference type="GO" id="GO:0015074">
    <property type="term" value="P:DNA integration"/>
    <property type="evidence" value="ECO:0007669"/>
    <property type="project" value="InterPro"/>
</dbReference>
<comment type="caution">
    <text evidence="2">The sequence shown here is derived from an EMBL/GenBank/DDBJ whole genome shotgun (WGS) entry which is preliminary data.</text>
</comment>
<protein>
    <recommendedName>
        <fullName evidence="1">Integrase SSV1 C-terminal domain-containing protein</fullName>
    </recommendedName>
</protein>
<dbReference type="Pfam" id="PF16795">
    <property type="entry name" value="Phage_integr_3"/>
    <property type="match status" value="1"/>
</dbReference>
<gene>
    <name evidence="2" type="ORF">B2A_14669</name>
</gene>